<name>A0A655VSD8_VIBCL</name>
<evidence type="ECO:0000313" key="3">
    <source>
        <dbReference type="Proteomes" id="UP000046067"/>
    </source>
</evidence>
<dbReference type="AlphaFoldDB" id="A0A655VSD8"/>
<keyword evidence="1" id="KW-0472">Membrane</keyword>
<evidence type="ECO:0000313" key="2">
    <source>
        <dbReference type="EMBL" id="CSB73544.1"/>
    </source>
</evidence>
<reference evidence="2 3" key="1">
    <citation type="submission" date="2015-07" db="EMBL/GenBank/DDBJ databases">
        <authorList>
            <consortium name="Pathogen Informatics"/>
        </authorList>
    </citation>
    <scope>NUCLEOTIDE SEQUENCE [LARGE SCALE GENOMIC DNA]</scope>
    <source>
        <strain evidence="2 3">A325</strain>
    </source>
</reference>
<accession>A0A655VSD8</accession>
<organism evidence="2 3">
    <name type="scientific">Vibrio cholerae</name>
    <dbReference type="NCBI Taxonomy" id="666"/>
    <lineage>
        <taxon>Bacteria</taxon>
        <taxon>Pseudomonadati</taxon>
        <taxon>Pseudomonadota</taxon>
        <taxon>Gammaproteobacteria</taxon>
        <taxon>Vibrionales</taxon>
        <taxon>Vibrionaceae</taxon>
        <taxon>Vibrio</taxon>
    </lineage>
</organism>
<gene>
    <name evidence="2" type="ORF">ERS013201_00784</name>
</gene>
<protein>
    <submittedName>
        <fullName evidence="2">Uncharacterized protein</fullName>
    </submittedName>
</protein>
<dbReference type="EMBL" id="CWQJ01000004">
    <property type="protein sequence ID" value="CSB73544.1"/>
    <property type="molecule type" value="Genomic_DNA"/>
</dbReference>
<dbReference type="Proteomes" id="UP000046067">
    <property type="component" value="Unassembled WGS sequence"/>
</dbReference>
<keyword evidence="1" id="KW-0812">Transmembrane</keyword>
<proteinExistence type="predicted"/>
<evidence type="ECO:0000256" key="1">
    <source>
        <dbReference type="SAM" id="Phobius"/>
    </source>
</evidence>
<feature type="transmembrane region" description="Helical" evidence="1">
    <location>
        <begin position="12"/>
        <end position="30"/>
    </location>
</feature>
<sequence length="53" mass="5884">MMGDNQNAATTVFDVMGVGSFLLALLRVMLDHNRRHIVRHALPESLCCVFGLL</sequence>
<keyword evidence="1" id="KW-1133">Transmembrane helix</keyword>